<dbReference type="Gene3D" id="3.50.4.10">
    <property type="entry name" value="Hepatocyte Growth Factor"/>
    <property type="match status" value="2"/>
</dbReference>
<evidence type="ECO:0000259" key="2">
    <source>
        <dbReference type="PROSITE" id="PS50948"/>
    </source>
</evidence>
<protein>
    <recommendedName>
        <fullName evidence="2">Apple domain-containing protein</fullName>
    </recommendedName>
</protein>
<organism evidence="3 4">
    <name type="scientific">Cercopithifilaria johnstoni</name>
    <dbReference type="NCBI Taxonomy" id="2874296"/>
    <lineage>
        <taxon>Eukaryota</taxon>
        <taxon>Metazoa</taxon>
        <taxon>Ecdysozoa</taxon>
        <taxon>Nematoda</taxon>
        <taxon>Chromadorea</taxon>
        <taxon>Rhabditida</taxon>
        <taxon>Spirurina</taxon>
        <taxon>Spiruromorpha</taxon>
        <taxon>Filarioidea</taxon>
        <taxon>Onchocercidae</taxon>
        <taxon>Cercopithifilaria</taxon>
    </lineage>
</organism>
<keyword evidence="4" id="KW-1185">Reference proteome</keyword>
<dbReference type="Pfam" id="PF00024">
    <property type="entry name" value="PAN_1"/>
    <property type="match status" value="3"/>
</dbReference>
<reference evidence="3" key="1">
    <citation type="submission" date="2021-09" db="EMBL/GenBank/DDBJ databases">
        <authorList>
            <consortium name="Pathogen Informatics"/>
        </authorList>
    </citation>
    <scope>NUCLEOTIDE SEQUENCE</scope>
</reference>
<sequence length="583" mass="65802">MTIAVNFIDSSLNLLLFLILSLSAVGDCKTSINALKPCFERYIGQRLSDLSPYHIEWRMKTPEECLLFCALSSSRCRSVVHDIFQHICYYFLDDGQHNAQIARGMVYFRVIDKKCIDQILNGPNITFLDSEFAISKISSFTSTTTSNIELQRPALAYANLLIHIPPDGRAITPSPYFDSFDNQKKPKYEKFDEVLTVVATSPTTISDNFQKPQYYTMASANSTTTSTSTSLPTSFSKILSERDEIYDEEIVDSELSSPTFSTFSSRFEKDSINSTSERPKALQHETFPSDNASFFIGNIGNLPLLNENFWNDRQKDGVDLNKQLKAVPKDVRRSPIKTSLISAEKLNKGTNEMITLLNAENSIAKKLVPTPAITSIKSSKQNNNMERPLSSGICESNDHEVWLIVENAILQIDKFQKKTSIGSYKSCRAKCNHITSSGRECTSFTYDEAKRHCAIYTNNGDTVVSSLAFLPSPESDFKIRTAIKFCFPEDLIVFEKCSESRAFLDYNMNIEPREIFDNIPGGYYGLLACIELCFLASHFHCKSAAFNITLDKCMLYDENSLSNPQYFQKHQQGGMIYFENGCK</sequence>
<dbReference type="GO" id="GO:0009653">
    <property type="term" value="P:anatomical structure morphogenesis"/>
    <property type="evidence" value="ECO:0007669"/>
    <property type="project" value="TreeGrafter"/>
</dbReference>
<dbReference type="PANTHER" id="PTHR47327:SF18">
    <property type="entry name" value="PAN DOMAIN PROTEIN"/>
    <property type="match status" value="1"/>
</dbReference>
<feature type="domain" description="Apple" evidence="2">
    <location>
        <begin position="394"/>
        <end position="482"/>
    </location>
</feature>
<proteinExistence type="predicted"/>
<comment type="caution">
    <text evidence="3">The sequence shown here is derived from an EMBL/GenBank/DDBJ whole genome shotgun (WGS) entry which is preliminary data.</text>
</comment>
<dbReference type="InterPro" id="IPR052774">
    <property type="entry name" value="Celegans_DevNeuronal_Protein"/>
</dbReference>
<dbReference type="AlphaFoldDB" id="A0A8J2Q9N8"/>
<dbReference type="SUPFAM" id="SSF57414">
    <property type="entry name" value="Hairpin loop containing domain-like"/>
    <property type="match status" value="2"/>
</dbReference>
<dbReference type="OrthoDB" id="5867217at2759"/>
<dbReference type="PANTHER" id="PTHR47327">
    <property type="entry name" value="FI18240P1-RELATED"/>
    <property type="match status" value="1"/>
</dbReference>
<evidence type="ECO:0000313" key="3">
    <source>
        <dbReference type="EMBL" id="CAG9533541.1"/>
    </source>
</evidence>
<gene>
    <name evidence="3" type="ORF">CJOHNSTONI_LOCUS3757</name>
</gene>
<feature type="domain" description="Apple" evidence="2">
    <location>
        <begin position="497"/>
        <end position="582"/>
    </location>
</feature>
<feature type="domain" description="Apple" evidence="2">
    <location>
        <begin position="38"/>
        <end position="115"/>
    </location>
</feature>
<dbReference type="PROSITE" id="PS50948">
    <property type="entry name" value="PAN"/>
    <property type="match status" value="3"/>
</dbReference>
<name>A0A8J2Q9N8_9BILA</name>
<dbReference type="SMART" id="SM00473">
    <property type="entry name" value="PAN_AP"/>
    <property type="match status" value="3"/>
</dbReference>
<feature type="chain" id="PRO_5035272322" description="Apple domain-containing protein" evidence="1">
    <location>
        <begin position="29"/>
        <end position="583"/>
    </location>
</feature>
<feature type="signal peptide" evidence="1">
    <location>
        <begin position="1"/>
        <end position="28"/>
    </location>
</feature>
<dbReference type="Proteomes" id="UP000746747">
    <property type="component" value="Unassembled WGS sequence"/>
</dbReference>
<evidence type="ECO:0000256" key="1">
    <source>
        <dbReference type="SAM" id="SignalP"/>
    </source>
</evidence>
<dbReference type="InterPro" id="IPR003609">
    <property type="entry name" value="Pan_app"/>
</dbReference>
<accession>A0A8J2Q9N8</accession>
<dbReference type="EMBL" id="CAKAEH010001250">
    <property type="protein sequence ID" value="CAG9533541.1"/>
    <property type="molecule type" value="Genomic_DNA"/>
</dbReference>
<evidence type="ECO:0000313" key="4">
    <source>
        <dbReference type="Proteomes" id="UP000746747"/>
    </source>
</evidence>
<keyword evidence="1" id="KW-0732">Signal</keyword>